<dbReference type="AlphaFoldDB" id="A0A7J5BMR3"/>
<dbReference type="InterPro" id="IPR041698">
    <property type="entry name" value="Methyltransf_25"/>
</dbReference>
<keyword evidence="3" id="KW-0949">S-adenosyl-L-methionine</keyword>
<organism evidence="6 7">
    <name type="scientific">Pseudoclavibacter chungangensis</name>
    <dbReference type="NCBI Taxonomy" id="587635"/>
    <lineage>
        <taxon>Bacteria</taxon>
        <taxon>Bacillati</taxon>
        <taxon>Actinomycetota</taxon>
        <taxon>Actinomycetes</taxon>
        <taxon>Micrococcales</taxon>
        <taxon>Microbacteriaceae</taxon>
        <taxon>Pseudoclavibacter</taxon>
    </lineage>
</organism>
<keyword evidence="1 6" id="KW-0489">Methyltransferase</keyword>
<dbReference type="PANTHER" id="PTHR43464:SF19">
    <property type="entry name" value="UBIQUINONE BIOSYNTHESIS O-METHYLTRANSFERASE, MITOCHONDRIAL"/>
    <property type="match status" value="1"/>
</dbReference>
<dbReference type="InterPro" id="IPR029063">
    <property type="entry name" value="SAM-dependent_MTases_sf"/>
</dbReference>
<evidence type="ECO:0000313" key="6">
    <source>
        <dbReference type="EMBL" id="KAB1652727.1"/>
    </source>
</evidence>
<feature type="domain" description="Methyltransferase" evidence="5">
    <location>
        <begin position="65"/>
        <end position="154"/>
    </location>
</feature>
<protein>
    <submittedName>
        <fullName evidence="6">Class I SAM-dependent methyltransferase</fullName>
    </submittedName>
</protein>
<name>A0A7J5BMR3_9MICO</name>
<dbReference type="Proteomes" id="UP000467240">
    <property type="component" value="Unassembled WGS sequence"/>
</dbReference>
<dbReference type="PANTHER" id="PTHR43464">
    <property type="entry name" value="METHYLTRANSFERASE"/>
    <property type="match status" value="1"/>
</dbReference>
<evidence type="ECO:0000256" key="3">
    <source>
        <dbReference type="ARBA" id="ARBA00022691"/>
    </source>
</evidence>
<sequence length="224" mass="24543">MLRATQPAHTHHGCGYGTPVIEDDIRAAYTGRADEYTDLLGSIEDMEAPDVSRIAAWADERTGAVLDAGCGPGHWTAFLADRGLDARGVDLVPAFVSGARARFPRCRFEVGDLERLPFEDACFDGVLAWYSLIHREPARMPSALAELRRVMRPGASLLVGFFTGDVLEPFAHAVTPAYRWPVDALVRVVEENGFRVDDTETRRRPGARTHASISAHRAVSSAIE</sequence>
<dbReference type="GO" id="GO:0008168">
    <property type="term" value="F:methyltransferase activity"/>
    <property type="evidence" value="ECO:0007669"/>
    <property type="project" value="UniProtKB-KW"/>
</dbReference>
<comment type="caution">
    <text evidence="6">The sequence shown here is derived from an EMBL/GenBank/DDBJ whole genome shotgun (WGS) entry which is preliminary data.</text>
</comment>
<accession>A0A7J5BMR3</accession>
<dbReference type="OrthoDB" id="9805171at2"/>
<dbReference type="Gene3D" id="3.40.50.150">
    <property type="entry name" value="Vaccinia Virus protein VP39"/>
    <property type="match status" value="1"/>
</dbReference>
<dbReference type="EMBL" id="WBJZ01000028">
    <property type="protein sequence ID" value="KAB1652727.1"/>
    <property type="molecule type" value="Genomic_DNA"/>
</dbReference>
<dbReference type="GO" id="GO:0032259">
    <property type="term" value="P:methylation"/>
    <property type="evidence" value="ECO:0007669"/>
    <property type="project" value="UniProtKB-KW"/>
</dbReference>
<feature type="region of interest" description="Disordered" evidence="4">
    <location>
        <begin position="201"/>
        <end position="224"/>
    </location>
</feature>
<evidence type="ECO:0000313" key="7">
    <source>
        <dbReference type="Proteomes" id="UP000467240"/>
    </source>
</evidence>
<keyword evidence="2 6" id="KW-0808">Transferase</keyword>
<dbReference type="Pfam" id="PF13649">
    <property type="entry name" value="Methyltransf_25"/>
    <property type="match status" value="1"/>
</dbReference>
<reference evidence="6 7" key="1">
    <citation type="submission" date="2019-09" db="EMBL/GenBank/DDBJ databases">
        <title>Phylogeny of genus Pseudoclavibacter and closely related genus.</title>
        <authorList>
            <person name="Li Y."/>
        </authorList>
    </citation>
    <scope>NUCLEOTIDE SEQUENCE [LARGE SCALE GENOMIC DNA]</scope>
    <source>
        <strain evidence="6 7">DSM 23821</strain>
    </source>
</reference>
<evidence type="ECO:0000259" key="5">
    <source>
        <dbReference type="Pfam" id="PF13649"/>
    </source>
</evidence>
<evidence type="ECO:0000256" key="4">
    <source>
        <dbReference type="SAM" id="MobiDB-lite"/>
    </source>
</evidence>
<dbReference type="CDD" id="cd02440">
    <property type="entry name" value="AdoMet_MTases"/>
    <property type="match status" value="1"/>
</dbReference>
<evidence type="ECO:0000256" key="2">
    <source>
        <dbReference type="ARBA" id="ARBA00022679"/>
    </source>
</evidence>
<keyword evidence="7" id="KW-1185">Reference proteome</keyword>
<proteinExistence type="predicted"/>
<evidence type="ECO:0000256" key="1">
    <source>
        <dbReference type="ARBA" id="ARBA00022603"/>
    </source>
</evidence>
<gene>
    <name evidence="6" type="ORF">F8O01_16210</name>
</gene>
<dbReference type="SUPFAM" id="SSF53335">
    <property type="entry name" value="S-adenosyl-L-methionine-dependent methyltransferases"/>
    <property type="match status" value="1"/>
</dbReference>